<dbReference type="Proteomes" id="UP000582487">
    <property type="component" value="Unassembled WGS sequence"/>
</dbReference>
<evidence type="ECO:0000256" key="2">
    <source>
        <dbReference type="SAM" id="Phobius"/>
    </source>
</evidence>
<protein>
    <recommendedName>
        <fullName evidence="3">LytR/CpsA/Psr regulator C-terminal domain-containing protein</fullName>
    </recommendedName>
</protein>
<evidence type="ECO:0000313" key="7">
    <source>
        <dbReference type="Proteomes" id="UP000575397"/>
    </source>
</evidence>
<evidence type="ECO:0000259" key="3">
    <source>
        <dbReference type="Pfam" id="PF13399"/>
    </source>
</evidence>
<keyword evidence="2" id="KW-0812">Transmembrane</keyword>
<dbReference type="RefSeq" id="WP_114989892.1">
    <property type="nucleotide sequence ID" value="NZ_JABCUP010000011.1"/>
</dbReference>
<comment type="caution">
    <text evidence="6">The sequence shown here is derived from an EMBL/GenBank/DDBJ whole genome shotgun (WGS) entry which is preliminary data.</text>
</comment>
<dbReference type="Proteomes" id="UP001209486">
    <property type="component" value="Unassembled WGS sequence"/>
</dbReference>
<keyword evidence="2" id="KW-1133">Transmembrane helix</keyword>
<evidence type="ECO:0000256" key="1">
    <source>
        <dbReference type="SAM" id="MobiDB-lite"/>
    </source>
</evidence>
<feature type="transmembrane region" description="Helical" evidence="2">
    <location>
        <begin position="33"/>
        <end position="54"/>
    </location>
</feature>
<dbReference type="Proteomes" id="UP000575397">
    <property type="component" value="Unassembled WGS sequence"/>
</dbReference>
<keyword evidence="2" id="KW-0472">Membrane</keyword>
<name>A0A378PCJ7_9ACTO</name>
<evidence type="ECO:0000313" key="9">
    <source>
        <dbReference type="Proteomes" id="UP001209486"/>
    </source>
</evidence>
<dbReference type="EMBL" id="JABCUV010000011">
    <property type="protein sequence ID" value="NMW93823.1"/>
    <property type="molecule type" value="Genomic_DNA"/>
</dbReference>
<dbReference type="EMBL" id="JABCUS010000003">
    <property type="protein sequence ID" value="NMX02732.1"/>
    <property type="molecule type" value="Genomic_DNA"/>
</dbReference>
<feature type="compositionally biased region" description="Polar residues" evidence="1">
    <location>
        <begin position="60"/>
        <end position="86"/>
    </location>
</feature>
<gene>
    <name evidence="4" type="ORF">FYZ43_06590</name>
    <name evidence="5" type="ORF">HHJ74_09040</name>
    <name evidence="6" type="ORF">HHJ77_01980</name>
</gene>
<evidence type="ECO:0000313" key="4">
    <source>
        <dbReference type="EMBL" id="MCU9969067.1"/>
    </source>
</evidence>
<dbReference type="InterPro" id="IPR027381">
    <property type="entry name" value="LytR/CpsA/Psr_C"/>
</dbReference>
<proteinExistence type="predicted"/>
<feature type="compositionally biased region" description="Low complexity" evidence="1">
    <location>
        <begin position="94"/>
        <end position="120"/>
    </location>
</feature>
<dbReference type="Pfam" id="PF13399">
    <property type="entry name" value="LytR_C"/>
    <property type="match status" value="1"/>
</dbReference>
<evidence type="ECO:0000313" key="8">
    <source>
        <dbReference type="Proteomes" id="UP000582487"/>
    </source>
</evidence>
<feature type="domain" description="LytR/CpsA/Psr regulator C-terminal" evidence="3">
    <location>
        <begin position="138"/>
        <end position="216"/>
    </location>
</feature>
<feature type="region of interest" description="Disordered" evidence="1">
    <location>
        <begin position="60"/>
        <end position="136"/>
    </location>
</feature>
<accession>A0A378PCJ7</accession>
<dbReference type="Gene3D" id="3.30.70.2390">
    <property type="match status" value="1"/>
</dbReference>
<dbReference type="AlphaFoldDB" id="A0A378PCJ7"/>
<evidence type="ECO:0000313" key="6">
    <source>
        <dbReference type="EMBL" id="NMX02732.1"/>
    </source>
</evidence>
<dbReference type="EMBL" id="VSZY01000009">
    <property type="protein sequence ID" value="MCU9969067.1"/>
    <property type="molecule type" value="Genomic_DNA"/>
</dbReference>
<reference evidence="4 9" key="1">
    <citation type="submission" date="2019-08" db="EMBL/GenBank/DDBJ databases">
        <title>Comparison of rpoB and gyrB Sequences from Mobiluncus Species and Development of a Multiplex PCR Method for Clinical Detection of Mobiluncus curtisii and Mobiluncus mulieris.</title>
        <authorList>
            <person name="Yang L."/>
            <person name="Shen Y."/>
            <person name="Xu G."/>
            <person name="Shu L.-B."/>
            <person name="Hu J."/>
            <person name="Zhang R."/>
            <person name="Wang Y."/>
            <person name="Zhou H.-W."/>
            <person name="Zhang X."/>
        </authorList>
    </citation>
    <scope>NUCLEOTIDE SEQUENCE [LARGE SCALE GENOMIC DNA]</scope>
    <source>
        <strain evidence="4 9">M26</strain>
    </source>
</reference>
<sequence length="220" mass="23223">MSEAQYPEDEFDRIGKRLPQGAHRPGQPWWHGFLPFVIAVIVAPLLAWVMLLLINSHPADTSTADVSSKASQPANQSVSPEATQTPHESKAGDESAATPESPSTSESPTTPETTGTSADSPNAAPQETEGGSVDRSSSVEVFNASGINGLAAGVKAKIVAKGYATVTASNFTGTKPKQNTIYYSANHEAQAKEIQQVLQIDMLVQQQGISGVQIVLVEKL</sequence>
<reference evidence="7 8" key="2">
    <citation type="submission" date="2020-04" db="EMBL/GenBank/DDBJ databases">
        <title>Antimicrobial susceptibility and clonality of vaginal-derived multi-drug resistant Mobiluncus isolates in China.</title>
        <authorList>
            <person name="Zhang X."/>
        </authorList>
    </citation>
    <scope>NUCLEOTIDE SEQUENCE [LARGE SCALE GENOMIC DNA]</scope>
    <source>
        <strain evidence="6 7">12</strain>
        <strain evidence="5 8">7</strain>
    </source>
</reference>
<organism evidence="6 7">
    <name type="scientific">Mobiluncus mulieris</name>
    <dbReference type="NCBI Taxonomy" id="2052"/>
    <lineage>
        <taxon>Bacteria</taxon>
        <taxon>Bacillati</taxon>
        <taxon>Actinomycetota</taxon>
        <taxon>Actinomycetes</taxon>
        <taxon>Actinomycetales</taxon>
        <taxon>Actinomycetaceae</taxon>
        <taxon>Mobiluncus</taxon>
    </lineage>
</organism>
<evidence type="ECO:0000313" key="5">
    <source>
        <dbReference type="EMBL" id="NMW93823.1"/>
    </source>
</evidence>